<feature type="chain" id="PRO_5012789847" evidence="5">
    <location>
        <begin position="16"/>
        <end position="426"/>
    </location>
</feature>
<keyword evidence="8" id="KW-1185">Reference proteome</keyword>
<dbReference type="PANTHER" id="PTHR36191:SF4">
    <property type="entry name" value="VWFD DOMAIN-CONTAINING PROTEIN"/>
    <property type="match status" value="1"/>
</dbReference>
<name>A0A2B4QYY4_STYPI</name>
<keyword evidence="1 5" id="KW-0732">Signal</keyword>
<evidence type="ECO:0000259" key="6">
    <source>
        <dbReference type="Pfam" id="PF23283"/>
    </source>
</evidence>
<feature type="signal peptide" evidence="5">
    <location>
        <begin position="1"/>
        <end position="15"/>
    </location>
</feature>
<comment type="caution">
    <text evidence="7">The sequence shown here is derived from an EMBL/GenBank/DDBJ whole genome shotgun (WGS) entry which is preliminary data.</text>
</comment>
<gene>
    <name evidence="7" type="primary">GP2</name>
    <name evidence="7" type="ORF">AWC38_SpisGene24839</name>
</gene>
<keyword evidence="2" id="KW-1015">Disulfide bond</keyword>
<evidence type="ECO:0000313" key="8">
    <source>
        <dbReference type="Proteomes" id="UP000225706"/>
    </source>
</evidence>
<evidence type="ECO:0000256" key="3">
    <source>
        <dbReference type="SAM" id="MobiDB-lite"/>
    </source>
</evidence>
<evidence type="ECO:0000256" key="4">
    <source>
        <dbReference type="SAM" id="Phobius"/>
    </source>
</evidence>
<proteinExistence type="predicted"/>
<dbReference type="PANTHER" id="PTHR36191">
    <property type="entry name" value="ENDO/EXONUCLEASE/PHOSPHATASE DOMAIN-CONTAINING PROTEIN-RELATED"/>
    <property type="match status" value="1"/>
</dbReference>
<keyword evidence="4" id="KW-1133">Transmembrane helix</keyword>
<evidence type="ECO:0000313" key="7">
    <source>
        <dbReference type="EMBL" id="PFX11434.1"/>
    </source>
</evidence>
<dbReference type="Pfam" id="PF23283">
    <property type="entry name" value="D8C_UMOD"/>
    <property type="match status" value="1"/>
</dbReference>
<dbReference type="OrthoDB" id="6110697at2759"/>
<protein>
    <submittedName>
        <fullName evidence="7">Pancreatic secretory granule membrane major glycoprotein GP2</fullName>
    </submittedName>
</protein>
<keyword evidence="4" id="KW-0812">Transmembrane</keyword>
<dbReference type="InterPro" id="IPR057774">
    <property type="entry name" value="D8C_UMOD/GP2/OIT3-like"/>
</dbReference>
<feature type="domain" description="UMOD/GP2/OIT3-like D8C" evidence="6">
    <location>
        <begin position="254"/>
        <end position="332"/>
    </location>
</feature>
<accession>A0A2B4QYY4</accession>
<feature type="region of interest" description="Disordered" evidence="3">
    <location>
        <begin position="53"/>
        <end position="88"/>
    </location>
</feature>
<keyword evidence="4" id="KW-0472">Membrane</keyword>
<feature type="compositionally biased region" description="Basic and acidic residues" evidence="3">
    <location>
        <begin position="191"/>
        <end position="205"/>
    </location>
</feature>
<evidence type="ECO:0000256" key="5">
    <source>
        <dbReference type="SAM" id="SignalP"/>
    </source>
</evidence>
<dbReference type="STRING" id="50429.A0A2B4QYY4"/>
<evidence type="ECO:0000256" key="1">
    <source>
        <dbReference type="ARBA" id="ARBA00022729"/>
    </source>
</evidence>
<feature type="region of interest" description="Disordered" evidence="3">
    <location>
        <begin position="191"/>
        <end position="210"/>
    </location>
</feature>
<dbReference type="EMBL" id="LSMT01002525">
    <property type="protein sequence ID" value="PFX11434.1"/>
    <property type="molecule type" value="Genomic_DNA"/>
</dbReference>
<reference evidence="8" key="1">
    <citation type="journal article" date="2017" name="bioRxiv">
        <title>Comparative analysis of the genomes of Stylophora pistillata and Acropora digitifera provides evidence for extensive differences between species of corals.</title>
        <authorList>
            <person name="Voolstra C.R."/>
            <person name="Li Y."/>
            <person name="Liew Y.J."/>
            <person name="Baumgarten S."/>
            <person name="Zoccola D."/>
            <person name="Flot J.-F."/>
            <person name="Tambutte S."/>
            <person name="Allemand D."/>
            <person name="Aranda M."/>
        </authorList>
    </citation>
    <scope>NUCLEOTIDE SEQUENCE [LARGE SCALE GENOMIC DNA]</scope>
</reference>
<evidence type="ECO:0000256" key="2">
    <source>
        <dbReference type="ARBA" id="ARBA00023157"/>
    </source>
</evidence>
<sequence>MNEVLLLSCLVLCAAGTFEHSDEDIHVRGFIEDSGGDTKKWLRGLRIAVDNQPVGNEGNLLEQDEKSKEDNQETEQSVIHGEGFDPKDLALDFDEDTSKVTIDGVKGAENEPEGDPALEGDKEDTEVSWKRFFKHPIEVINNQPPENKDLLEKYDNGKKDDQPGENSMINGEEFSLEDAGFDPVKISTDKTIHGDEGGLEPKEDPANLELNPCEPANYKLLNTKDRLVENKDQSSVKCDQRDLALPDWFRFTDAEGDHIPESCVPMRRCGAHSPGWLNGKHPSVQEGVVVRQVCYHWTDGCCQWKNNVKIRNCGNFYVYELQRPPVCALRYCGDKVDPKSRCAQGCLREGRRKRSLYSQETNDEEYILAQGPFVRSESDDDETDFQKQMEMNEVESPCTALVVAVIVVFVVVGVTCGSIYAWKKKY</sequence>
<feature type="transmembrane region" description="Helical" evidence="4">
    <location>
        <begin position="400"/>
        <end position="422"/>
    </location>
</feature>
<dbReference type="AlphaFoldDB" id="A0A2B4QYY4"/>
<organism evidence="7 8">
    <name type="scientific">Stylophora pistillata</name>
    <name type="common">Smooth cauliflower coral</name>
    <dbReference type="NCBI Taxonomy" id="50429"/>
    <lineage>
        <taxon>Eukaryota</taxon>
        <taxon>Metazoa</taxon>
        <taxon>Cnidaria</taxon>
        <taxon>Anthozoa</taxon>
        <taxon>Hexacorallia</taxon>
        <taxon>Scleractinia</taxon>
        <taxon>Astrocoeniina</taxon>
        <taxon>Pocilloporidae</taxon>
        <taxon>Stylophora</taxon>
    </lineage>
</organism>
<dbReference type="Proteomes" id="UP000225706">
    <property type="component" value="Unassembled WGS sequence"/>
</dbReference>